<dbReference type="Pfam" id="PF13520">
    <property type="entry name" value="AA_permease_2"/>
    <property type="match status" value="1"/>
</dbReference>
<accession>A0ABM1E3V4</accession>
<dbReference type="Gene3D" id="1.20.1740.10">
    <property type="entry name" value="Amino acid/polyamine transporter I"/>
    <property type="match status" value="1"/>
</dbReference>
<evidence type="ECO:0000313" key="6">
    <source>
        <dbReference type="Proteomes" id="UP000695022"/>
    </source>
</evidence>
<dbReference type="InterPro" id="IPR050598">
    <property type="entry name" value="AminoAcid_Transporter"/>
</dbReference>
<keyword evidence="4 5" id="KW-0472">Membrane</keyword>
<evidence type="ECO:0000256" key="4">
    <source>
        <dbReference type="ARBA" id="ARBA00023136"/>
    </source>
</evidence>
<feature type="transmembrane region" description="Helical" evidence="5">
    <location>
        <begin position="101"/>
        <end position="124"/>
    </location>
</feature>
<dbReference type="GeneID" id="106808609"/>
<keyword evidence="3 5" id="KW-1133">Transmembrane helix</keyword>
<organism evidence="6 7">
    <name type="scientific">Priapulus caudatus</name>
    <name type="common">Priapulid worm</name>
    <dbReference type="NCBI Taxonomy" id="37621"/>
    <lineage>
        <taxon>Eukaryota</taxon>
        <taxon>Metazoa</taxon>
        <taxon>Ecdysozoa</taxon>
        <taxon>Scalidophora</taxon>
        <taxon>Priapulida</taxon>
        <taxon>Priapulimorpha</taxon>
        <taxon>Priapulimorphida</taxon>
        <taxon>Priapulidae</taxon>
        <taxon>Priapulus</taxon>
    </lineage>
</organism>
<sequence length="149" mass="16440">MFGHTENFQEMWKPIEKPASVSMIALSFYNGLFAYAGWNFLNLVTEELQEPEKNLPRAIMIALPLVTVVYVLANVAYFAVISPNEFLTSDASGVLFGNRMYGVMAWIIPVFVSMSCFGTVNGTLFTSGRLFILLKGVKAAGLFVFSMGS</sequence>
<evidence type="ECO:0000256" key="5">
    <source>
        <dbReference type="SAM" id="Phobius"/>
    </source>
</evidence>
<evidence type="ECO:0000313" key="7">
    <source>
        <dbReference type="RefSeq" id="XP_014666875.1"/>
    </source>
</evidence>
<dbReference type="RefSeq" id="XP_014666875.1">
    <property type="nucleotide sequence ID" value="XM_014811389.1"/>
</dbReference>
<feature type="transmembrane region" description="Helical" evidence="5">
    <location>
        <begin position="21"/>
        <end position="38"/>
    </location>
</feature>
<dbReference type="InterPro" id="IPR002293">
    <property type="entry name" value="AA/rel_permease1"/>
</dbReference>
<protein>
    <submittedName>
        <fullName evidence="7">Large neutral amino acids transporter small subunit 1-like</fullName>
    </submittedName>
</protein>
<keyword evidence="6" id="KW-1185">Reference proteome</keyword>
<reference evidence="7" key="1">
    <citation type="submission" date="2025-08" db="UniProtKB">
        <authorList>
            <consortium name="RefSeq"/>
        </authorList>
    </citation>
    <scope>IDENTIFICATION</scope>
</reference>
<proteinExistence type="predicted"/>
<evidence type="ECO:0000256" key="3">
    <source>
        <dbReference type="ARBA" id="ARBA00022989"/>
    </source>
</evidence>
<name>A0ABM1E3V4_PRICU</name>
<comment type="subcellular location">
    <subcellularLocation>
        <location evidence="1">Membrane</location>
        <topology evidence="1">Multi-pass membrane protein</topology>
    </subcellularLocation>
</comment>
<keyword evidence="2 5" id="KW-0812">Transmembrane</keyword>
<dbReference type="PANTHER" id="PTHR11785">
    <property type="entry name" value="AMINO ACID TRANSPORTER"/>
    <property type="match status" value="1"/>
</dbReference>
<evidence type="ECO:0000256" key="2">
    <source>
        <dbReference type="ARBA" id="ARBA00022692"/>
    </source>
</evidence>
<evidence type="ECO:0000256" key="1">
    <source>
        <dbReference type="ARBA" id="ARBA00004141"/>
    </source>
</evidence>
<dbReference type="PANTHER" id="PTHR11785:SF528">
    <property type="entry name" value="AMINO ACID TRANSPORTER PROTEIN JHI-21"/>
    <property type="match status" value="1"/>
</dbReference>
<feature type="transmembrane region" description="Helical" evidence="5">
    <location>
        <begin position="58"/>
        <end position="80"/>
    </location>
</feature>
<dbReference type="Proteomes" id="UP000695022">
    <property type="component" value="Unplaced"/>
</dbReference>
<gene>
    <name evidence="7" type="primary">LOC106808609</name>
</gene>